<dbReference type="EMBL" id="BSUJ01000001">
    <property type="protein sequence ID" value="GMA18759.1"/>
    <property type="molecule type" value="Genomic_DNA"/>
</dbReference>
<dbReference type="InterPro" id="IPR036390">
    <property type="entry name" value="WH_DNA-bd_sf"/>
</dbReference>
<keyword evidence="6" id="KW-1185">Reference proteome</keyword>
<evidence type="ECO:0000256" key="2">
    <source>
        <dbReference type="ARBA" id="ARBA00023125"/>
    </source>
</evidence>
<dbReference type="Pfam" id="PF00392">
    <property type="entry name" value="GntR"/>
    <property type="match status" value="1"/>
</dbReference>
<keyword evidence="1" id="KW-0805">Transcription regulation</keyword>
<organism evidence="5 6">
    <name type="scientific">Arsenicicoccus piscis</name>
    <dbReference type="NCBI Taxonomy" id="673954"/>
    <lineage>
        <taxon>Bacteria</taxon>
        <taxon>Bacillati</taxon>
        <taxon>Actinomycetota</taxon>
        <taxon>Actinomycetes</taxon>
        <taxon>Micrococcales</taxon>
        <taxon>Intrasporangiaceae</taxon>
        <taxon>Arsenicicoccus</taxon>
    </lineage>
</organism>
<evidence type="ECO:0000313" key="6">
    <source>
        <dbReference type="Proteomes" id="UP001157109"/>
    </source>
</evidence>
<dbReference type="PROSITE" id="PS50949">
    <property type="entry name" value="HTH_GNTR"/>
    <property type="match status" value="1"/>
</dbReference>
<dbReference type="PANTHER" id="PTHR43537">
    <property type="entry name" value="TRANSCRIPTIONAL REGULATOR, GNTR FAMILY"/>
    <property type="match status" value="1"/>
</dbReference>
<comment type="caution">
    <text evidence="5">The sequence shown here is derived from an EMBL/GenBank/DDBJ whole genome shotgun (WGS) entry which is preliminary data.</text>
</comment>
<feature type="domain" description="HTH gntR-type" evidence="4">
    <location>
        <begin position="3"/>
        <end position="75"/>
    </location>
</feature>
<dbReference type="SMART" id="SM00345">
    <property type="entry name" value="HTH_GNTR"/>
    <property type="match status" value="1"/>
</dbReference>
<dbReference type="PRINTS" id="PR00035">
    <property type="entry name" value="HTHGNTR"/>
</dbReference>
<evidence type="ECO:0000313" key="5">
    <source>
        <dbReference type="EMBL" id="GMA18759.1"/>
    </source>
</evidence>
<reference evidence="6" key="1">
    <citation type="journal article" date="2019" name="Int. J. Syst. Evol. Microbiol.">
        <title>The Global Catalogue of Microorganisms (GCM) 10K type strain sequencing project: providing services to taxonomists for standard genome sequencing and annotation.</title>
        <authorList>
            <consortium name="The Broad Institute Genomics Platform"/>
            <consortium name="The Broad Institute Genome Sequencing Center for Infectious Disease"/>
            <person name="Wu L."/>
            <person name="Ma J."/>
        </authorList>
    </citation>
    <scope>NUCLEOTIDE SEQUENCE [LARGE SCALE GENOMIC DNA]</scope>
    <source>
        <strain evidence="6">NBRC 105830</strain>
    </source>
</reference>
<dbReference type="RefSeq" id="WP_277626278.1">
    <property type="nucleotide sequence ID" value="NZ_BSUJ01000001.1"/>
</dbReference>
<keyword evidence="2" id="KW-0238">DNA-binding</keyword>
<dbReference type="SMART" id="SM00895">
    <property type="entry name" value="FCD"/>
    <property type="match status" value="1"/>
</dbReference>
<dbReference type="Gene3D" id="1.10.10.10">
    <property type="entry name" value="Winged helix-like DNA-binding domain superfamily/Winged helix DNA-binding domain"/>
    <property type="match status" value="1"/>
</dbReference>
<sequence>MPEKAFRVVLQHIEAAVLDGRLTIGSTLPAERELAASLGVSRAAVREAIRALEAQGVLSTSVGAGAAGGTKVTPSQSAALTRMLRLHVALADFPVHEVVDLRVVLERLSVTLAVACITGAELAQLGDVLDAMEEPAISIEDFNELDTRFHVLVAEAARNRLVTDLTVAVRESLRLPILDASREMVDYPGFRGELLEHHREIYDAMVGRDSALAADLLESHIRRAYEILPTMRISRTVSPDGPTTESR</sequence>
<dbReference type="InterPro" id="IPR008920">
    <property type="entry name" value="TF_FadR/GntR_C"/>
</dbReference>
<protein>
    <submittedName>
        <fullName evidence="5">GntR family transcriptional regulator</fullName>
    </submittedName>
</protein>
<gene>
    <name evidence="5" type="ORF">GCM10025862_07800</name>
</gene>
<evidence type="ECO:0000256" key="1">
    <source>
        <dbReference type="ARBA" id="ARBA00023015"/>
    </source>
</evidence>
<keyword evidence="3" id="KW-0804">Transcription</keyword>
<dbReference type="PANTHER" id="PTHR43537:SF5">
    <property type="entry name" value="UXU OPERON TRANSCRIPTIONAL REGULATOR"/>
    <property type="match status" value="1"/>
</dbReference>
<dbReference type="SUPFAM" id="SSF48008">
    <property type="entry name" value="GntR ligand-binding domain-like"/>
    <property type="match status" value="1"/>
</dbReference>
<dbReference type="CDD" id="cd07377">
    <property type="entry name" value="WHTH_GntR"/>
    <property type="match status" value="1"/>
</dbReference>
<dbReference type="InterPro" id="IPR036388">
    <property type="entry name" value="WH-like_DNA-bd_sf"/>
</dbReference>
<dbReference type="Gene3D" id="1.20.120.530">
    <property type="entry name" value="GntR ligand-binding domain-like"/>
    <property type="match status" value="1"/>
</dbReference>
<dbReference type="Proteomes" id="UP001157109">
    <property type="component" value="Unassembled WGS sequence"/>
</dbReference>
<dbReference type="SUPFAM" id="SSF46785">
    <property type="entry name" value="Winged helix' DNA-binding domain"/>
    <property type="match status" value="1"/>
</dbReference>
<accession>A0ABQ6HJV8</accession>
<dbReference type="InterPro" id="IPR000524">
    <property type="entry name" value="Tscrpt_reg_HTH_GntR"/>
</dbReference>
<dbReference type="Pfam" id="PF07729">
    <property type="entry name" value="FCD"/>
    <property type="match status" value="1"/>
</dbReference>
<evidence type="ECO:0000259" key="4">
    <source>
        <dbReference type="PROSITE" id="PS50949"/>
    </source>
</evidence>
<dbReference type="InterPro" id="IPR011711">
    <property type="entry name" value="GntR_C"/>
</dbReference>
<evidence type="ECO:0000256" key="3">
    <source>
        <dbReference type="ARBA" id="ARBA00023163"/>
    </source>
</evidence>
<name>A0ABQ6HJV8_9MICO</name>
<proteinExistence type="predicted"/>